<evidence type="ECO:0000313" key="2">
    <source>
        <dbReference type="Proteomes" id="UP000535491"/>
    </source>
</evidence>
<name>A0A7W2A6M7_9BACL</name>
<dbReference type="RefSeq" id="WP_181750766.1">
    <property type="nucleotide sequence ID" value="NZ_JACEIQ010000002.1"/>
</dbReference>
<protein>
    <submittedName>
        <fullName evidence="1">DUF3231 family protein</fullName>
    </submittedName>
</protein>
<accession>A0A7W2A6M7</accession>
<dbReference type="Proteomes" id="UP000535491">
    <property type="component" value="Unassembled WGS sequence"/>
</dbReference>
<dbReference type="InterPro" id="IPR021617">
    <property type="entry name" value="DUF3231"/>
</dbReference>
<reference evidence="1 2" key="1">
    <citation type="submission" date="2020-07" db="EMBL/GenBank/DDBJ databases">
        <authorList>
            <person name="Feng H."/>
        </authorList>
    </citation>
    <scope>NUCLEOTIDE SEQUENCE [LARGE SCALE GENOMIC DNA]</scope>
    <source>
        <strain evidence="2">s-10</strain>
    </source>
</reference>
<keyword evidence="2" id="KW-1185">Reference proteome</keyword>
<proteinExistence type="predicted"/>
<dbReference type="Gene3D" id="1.20.1260.10">
    <property type="match status" value="1"/>
</dbReference>
<sequence length="169" mass="18555">MGVLSGNQKNEPLHYGEVFAIHSALAGSQGLIAAYQVMINHSGDGDLRNFLEDLIENKIRPEIEKFQEVLKANEIALPPAPPERPKADLESIPVGARFNDNEIALKVGAELGAGLVAYSQAMATATREDIAMMFGQFHMIKSQYLGKLLKLLKKKGWLIPPPLHMNPEV</sequence>
<gene>
    <name evidence="1" type="ORF">H1191_04430</name>
</gene>
<dbReference type="AlphaFoldDB" id="A0A7W2A6M7"/>
<organism evidence="1 2">
    <name type="scientific">Paenactinomyces guangxiensis</name>
    <dbReference type="NCBI Taxonomy" id="1490290"/>
    <lineage>
        <taxon>Bacteria</taxon>
        <taxon>Bacillati</taxon>
        <taxon>Bacillota</taxon>
        <taxon>Bacilli</taxon>
        <taxon>Bacillales</taxon>
        <taxon>Thermoactinomycetaceae</taxon>
        <taxon>Paenactinomyces</taxon>
    </lineage>
</organism>
<dbReference type="EMBL" id="JACEIQ010000002">
    <property type="protein sequence ID" value="MBA4493546.1"/>
    <property type="molecule type" value="Genomic_DNA"/>
</dbReference>
<comment type="caution">
    <text evidence="1">The sequence shown here is derived from an EMBL/GenBank/DDBJ whole genome shotgun (WGS) entry which is preliminary data.</text>
</comment>
<evidence type="ECO:0000313" key="1">
    <source>
        <dbReference type="EMBL" id="MBA4493546.1"/>
    </source>
</evidence>
<dbReference type="InterPro" id="IPR012347">
    <property type="entry name" value="Ferritin-like"/>
</dbReference>
<dbReference type="Pfam" id="PF11553">
    <property type="entry name" value="DUF3231"/>
    <property type="match status" value="1"/>
</dbReference>